<organism evidence="2 3">
    <name type="scientific">Pseudoalteromonas aurantia 208</name>
    <dbReference type="NCBI Taxonomy" id="1314867"/>
    <lineage>
        <taxon>Bacteria</taxon>
        <taxon>Pseudomonadati</taxon>
        <taxon>Pseudomonadota</taxon>
        <taxon>Gammaproteobacteria</taxon>
        <taxon>Alteromonadales</taxon>
        <taxon>Pseudoalteromonadaceae</taxon>
        <taxon>Pseudoalteromonas</taxon>
    </lineage>
</organism>
<dbReference type="Gene3D" id="3.10.310.70">
    <property type="match status" value="1"/>
</dbReference>
<dbReference type="InterPro" id="IPR033932">
    <property type="entry name" value="YtcJ-like"/>
</dbReference>
<proteinExistence type="predicted"/>
<comment type="caution">
    <text evidence="2">The sequence shown here is derived from an EMBL/GenBank/DDBJ whole genome shotgun (WGS) entry which is preliminary data.</text>
</comment>
<accession>A0ABR9EIY7</accession>
<evidence type="ECO:0000313" key="3">
    <source>
        <dbReference type="Proteomes" id="UP000615755"/>
    </source>
</evidence>
<dbReference type="InterPro" id="IPR032466">
    <property type="entry name" value="Metal_Hydrolase"/>
</dbReference>
<dbReference type="RefSeq" id="WP_192509984.1">
    <property type="nucleotide sequence ID" value="NZ_AQGV01000015.1"/>
</dbReference>
<dbReference type="Pfam" id="PF07969">
    <property type="entry name" value="Amidohydro_3"/>
    <property type="match status" value="1"/>
</dbReference>
<dbReference type="CDD" id="cd01300">
    <property type="entry name" value="YtcJ_like"/>
    <property type="match status" value="1"/>
</dbReference>
<dbReference type="SUPFAM" id="SSF51556">
    <property type="entry name" value="Metallo-dependent hydrolases"/>
    <property type="match status" value="1"/>
</dbReference>
<feature type="domain" description="Amidohydrolase 3" evidence="1">
    <location>
        <begin position="111"/>
        <end position="620"/>
    </location>
</feature>
<sequence length="626" mass="69873">MNHDNCNHDCAQCACHNPLWNNYETSESLNHFTDSIKEYAKQLSTSESLLPTGFVMYSGGVIRPMINGSTDQVEAIGFANGKVFAVGNLSDVSAQMRALGMQPNNHLVLEENQTLLPGLIEPHVHIVPTALTMGWIDLGTFTGQHLNPDYSLDYVLNQVKQFAPEKPGDWILGTGVDPALMPFEYEGECKDSAPQLADITVIALDNLRDDNTPIFLMSASLHTAYVNTAALEQIKPFFPADEQANFVNNITEQGALQELTQISPAFNAIPTSQNLAALKHLPRYIAEIFSTANKRGVTMMYEAGMKPMMCEMLKLYRKFTPHNMRVGYAKLCESVADAEALTDFTPITEQSLAEVFQAGVKLVSDGSNQGLTGYQSEQYSCNPVNNYGIFNYSYDATEQTDSNKPNYQKMVNTIINKGWPILIHANGNHAIDIALDVFENALVGESGIYKRHRIEHCSLLSDYSAKRMQEIGISPSFLIGHVGYWGYAFEKVIFKSKSHMLDRCKTMLDLNSRITLHSDLSVSPTGPLRMMEQAVTRIMEKSPKHHVLNESECISREQALKAITYDAAWQCHVDEWVGSLAKNKLADYVILAEDPLTISDARKIRDIPVLQTWVGGKLRYQYQLFS</sequence>
<dbReference type="InterPro" id="IPR013108">
    <property type="entry name" value="Amidohydro_3"/>
</dbReference>
<dbReference type="PANTHER" id="PTHR22642">
    <property type="entry name" value="IMIDAZOLONEPROPIONASE"/>
    <property type="match status" value="1"/>
</dbReference>
<evidence type="ECO:0000313" key="2">
    <source>
        <dbReference type="EMBL" id="MBE0370965.1"/>
    </source>
</evidence>
<evidence type="ECO:0000259" key="1">
    <source>
        <dbReference type="Pfam" id="PF07969"/>
    </source>
</evidence>
<dbReference type="Gene3D" id="2.30.40.10">
    <property type="entry name" value="Urease, subunit C, domain 1"/>
    <property type="match status" value="1"/>
</dbReference>
<protein>
    <recommendedName>
        <fullName evidence="1">Amidohydrolase 3 domain-containing protein</fullName>
    </recommendedName>
</protein>
<keyword evidence="3" id="KW-1185">Reference proteome</keyword>
<gene>
    <name evidence="2" type="ORF">PAUR_b1110</name>
</gene>
<dbReference type="Proteomes" id="UP000615755">
    <property type="component" value="Unassembled WGS sequence"/>
</dbReference>
<dbReference type="InterPro" id="IPR011059">
    <property type="entry name" value="Metal-dep_hydrolase_composite"/>
</dbReference>
<dbReference type="Gene3D" id="3.20.20.140">
    <property type="entry name" value="Metal-dependent hydrolases"/>
    <property type="match status" value="1"/>
</dbReference>
<dbReference type="EMBL" id="AQGV01000015">
    <property type="protein sequence ID" value="MBE0370965.1"/>
    <property type="molecule type" value="Genomic_DNA"/>
</dbReference>
<name>A0ABR9EIY7_9GAMM</name>
<reference evidence="2 3" key="1">
    <citation type="submission" date="2015-03" db="EMBL/GenBank/DDBJ databases">
        <title>Genome sequence of Pseudoalteromonas aurantia.</title>
        <authorList>
            <person name="Xie B.-B."/>
            <person name="Rong J.-C."/>
            <person name="Qin Q.-L."/>
            <person name="Zhang Y.-Z."/>
        </authorList>
    </citation>
    <scope>NUCLEOTIDE SEQUENCE [LARGE SCALE GENOMIC DNA]</scope>
    <source>
        <strain evidence="2 3">208</strain>
    </source>
</reference>
<dbReference type="PANTHER" id="PTHR22642:SF2">
    <property type="entry name" value="PROTEIN LONG AFTER FAR-RED 3"/>
    <property type="match status" value="1"/>
</dbReference>